<reference evidence="6" key="1">
    <citation type="journal article" date="2024" name="Gigascience">
        <title>Chromosome-level genome of the poultry shaft louse Menopon gallinae provides insight into the host-switching and adaptive evolution of parasitic lice.</title>
        <authorList>
            <person name="Xu Y."/>
            <person name="Ma L."/>
            <person name="Liu S."/>
            <person name="Liang Y."/>
            <person name="Liu Q."/>
            <person name="He Z."/>
            <person name="Tian L."/>
            <person name="Duan Y."/>
            <person name="Cai W."/>
            <person name="Li H."/>
            <person name="Song F."/>
        </authorList>
    </citation>
    <scope>NUCLEOTIDE SEQUENCE</scope>
    <source>
        <strain evidence="6">Cailab_2023a</strain>
    </source>
</reference>
<keyword evidence="3 5" id="KW-1133">Transmembrane helix</keyword>
<sequence>MSAESWKKRVSNVSETIFPGISLHDRIEYRSEIISDLPLQMSLYFNVCFFPVWFITTVFQCLTNLYRFIAVTVQVAVTGIEVLRIYLGYFGNLSEKIPEVAGFWMLSILLQLPLQLFLIVNPQLYLKPIEYTVQSIMLVMLVFQLVNGYHVLRYTARCQASKFHLLSMQARKKPEVNLGFEGDGDHS</sequence>
<keyword evidence="4 5" id="KW-0472">Membrane</keyword>
<dbReference type="AlphaFoldDB" id="A0AAW2HTA4"/>
<protein>
    <recommendedName>
        <fullName evidence="7">Transmembrane protein 17</fullName>
    </recommendedName>
</protein>
<keyword evidence="2 5" id="KW-0812">Transmembrane</keyword>
<evidence type="ECO:0000256" key="4">
    <source>
        <dbReference type="ARBA" id="ARBA00023136"/>
    </source>
</evidence>
<evidence type="ECO:0000256" key="1">
    <source>
        <dbReference type="ARBA" id="ARBA00004141"/>
    </source>
</evidence>
<organism evidence="6">
    <name type="scientific">Menopon gallinae</name>
    <name type="common">poultry shaft louse</name>
    <dbReference type="NCBI Taxonomy" id="328185"/>
    <lineage>
        <taxon>Eukaryota</taxon>
        <taxon>Metazoa</taxon>
        <taxon>Ecdysozoa</taxon>
        <taxon>Arthropoda</taxon>
        <taxon>Hexapoda</taxon>
        <taxon>Insecta</taxon>
        <taxon>Pterygota</taxon>
        <taxon>Neoptera</taxon>
        <taxon>Paraneoptera</taxon>
        <taxon>Psocodea</taxon>
        <taxon>Troctomorpha</taxon>
        <taxon>Phthiraptera</taxon>
        <taxon>Amblycera</taxon>
        <taxon>Menoponidae</taxon>
        <taxon>Menopon</taxon>
    </lineage>
</organism>
<feature type="transmembrane region" description="Helical" evidence="5">
    <location>
        <begin position="68"/>
        <end position="89"/>
    </location>
</feature>
<proteinExistence type="predicted"/>
<dbReference type="InterPro" id="IPR019184">
    <property type="entry name" value="Uncharacterised_TM-17"/>
</dbReference>
<evidence type="ECO:0000313" key="6">
    <source>
        <dbReference type="EMBL" id="KAL0273002.1"/>
    </source>
</evidence>
<accession>A0AAW2HTA4</accession>
<comment type="caution">
    <text evidence="6">The sequence shown here is derived from an EMBL/GenBank/DDBJ whole genome shotgun (WGS) entry which is preliminary data.</text>
</comment>
<feature type="transmembrane region" description="Helical" evidence="5">
    <location>
        <begin position="43"/>
        <end position="62"/>
    </location>
</feature>
<dbReference type="EMBL" id="JARGDH010000003">
    <property type="protein sequence ID" value="KAL0273002.1"/>
    <property type="molecule type" value="Genomic_DNA"/>
</dbReference>
<dbReference type="PANTHER" id="PTHR13531">
    <property type="entry name" value="GEO07735P1-RELATED-RELATED"/>
    <property type="match status" value="1"/>
</dbReference>
<evidence type="ECO:0000256" key="3">
    <source>
        <dbReference type="ARBA" id="ARBA00022989"/>
    </source>
</evidence>
<feature type="transmembrane region" description="Helical" evidence="5">
    <location>
        <begin position="101"/>
        <end position="120"/>
    </location>
</feature>
<dbReference type="GO" id="GO:0016020">
    <property type="term" value="C:membrane"/>
    <property type="evidence" value="ECO:0007669"/>
    <property type="project" value="UniProtKB-SubCell"/>
</dbReference>
<name>A0AAW2HTA4_9NEOP</name>
<evidence type="ECO:0000256" key="5">
    <source>
        <dbReference type="SAM" id="Phobius"/>
    </source>
</evidence>
<dbReference type="GO" id="GO:0035869">
    <property type="term" value="C:ciliary transition zone"/>
    <property type="evidence" value="ECO:0007669"/>
    <property type="project" value="TreeGrafter"/>
</dbReference>
<evidence type="ECO:0000256" key="2">
    <source>
        <dbReference type="ARBA" id="ARBA00022692"/>
    </source>
</evidence>
<gene>
    <name evidence="6" type="ORF">PYX00_005783</name>
</gene>
<dbReference type="Pfam" id="PF09799">
    <property type="entry name" value="Transmemb_17"/>
    <property type="match status" value="1"/>
</dbReference>
<feature type="transmembrane region" description="Helical" evidence="5">
    <location>
        <begin position="132"/>
        <end position="152"/>
    </location>
</feature>
<comment type="subcellular location">
    <subcellularLocation>
        <location evidence="1">Membrane</location>
        <topology evidence="1">Multi-pass membrane protein</topology>
    </subcellularLocation>
</comment>
<evidence type="ECO:0008006" key="7">
    <source>
        <dbReference type="Google" id="ProtNLM"/>
    </source>
</evidence>
<dbReference type="GO" id="GO:1905515">
    <property type="term" value="P:non-motile cilium assembly"/>
    <property type="evidence" value="ECO:0007669"/>
    <property type="project" value="TreeGrafter"/>
</dbReference>
<dbReference type="PANTHER" id="PTHR13531:SF6">
    <property type="entry name" value="TMEM (HUMAN TRANSMEMBRANE PROTEIN) HOMOLOG"/>
    <property type="match status" value="1"/>
</dbReference>